<dbReference type="PANTHER" id="PTHR43322">
    <property type="entry name" value="1-D-DEOXYXYLULOSE 5-PHOSPHATE SYNTHASE-RELATED"/>
    <property type="match status" value="1"/>
</dbReference>
<evidence type="ECO:0000256" key="11">
    <source>
        <dbReference type="ARBA" id="ARBA00023052"/>
    </source>
</evidence>
<dbReference type="GO" id="GO:0019288">
    <property type="term" value="P:isopentenyl diphosphate biosynthetic process, methylerythritol 4-phosphate pathway"/>
    <property type="evidence" value="ECO:0007669"/>
    <property type="project" value="TreeGrafter"/>
</dbReference>
<dbReference type="GO" id="GO:0005829">
    <property type="term" value="C:cytosol"/>
    <property type="evidence" value="ECO:0007669"/>
    <property type="project" value="TreeGrafter"/>
</dbReference>
<sequence>MAAVLDKIDYPRDLKKLKKEELDALCVELRQLIIQTVAKNGGHLAPNLGVVELTVGMHLALDCPKDKIVFDVGHQCYVHKILTGRKDTFPTIRQYGGLSGFPKREESSYDCFDSGHASNSISAALGMVKARDIAGGDETVCAVIGDGSLTGGMAYEALNQAGHLKSKMIVVLNDNDMSIAKNVGAMSSYLNKIRLDPTYNKIKEEIAERVRRIPAVGQLMFNVGETLTDQVKHVFIPNNIFEELGFKYIGPVDGHNIEEVYDNIKLAKKSDQPVLIHVNTKKGHGYKPAVEMAEKFHGTSPFIINTGKIKKKKKPTYTSVFGDTLVKLAIKNPKIVAITAAMEDGTGLSRFAGEFPERFFDVGIAEQHAVTFAAGLASRGFMPVVAIYSTFLQRSLDQMVQDVTLQDLKVIFALDRAGLVGEDGPTHHGAFDLTYLRMIPNLTVMAPKDGNELQHMLYTATKIKGSVAIRYPKDETRGVKMDSRFKKIPLGEAEIVKQGKDIAILGVGRTVSIAEKTAEALKEKSLNPTVVNARFIKPVDDKTIRDLSLTHRLIVTVEENTGVGGFGSAVLESLASQGLQAKTLHFALPDDFVTSGDNETLLKDTGLESNNIAKKIVECLSSKSSKVADWQVVKN</sequence>
<dbReference type="GO" id="GO:0046872">
    <property type="term" value="F:metal ion binding"/>
    <property type="evidence" value="ECO:0007669"/>
    <property type="project" value="UniProtKB-KW"/>
</dbReference>
<comment type="similarity">
    <text evidence="4">Belongs to the transketolase family. DXPS subfamily.</text>
</comment>
<evidence type="ECO:0000256" key="1">
    <source>
        <dbReference type="ARBA" id="ARBA00001946"/>
    </source>
</evidence>
<dbReference type="NCBIfam" id="TIGR00204">
    <property type="entry name" value="dxs"/>
    <property type="match status" value="1"/>
</dbReference>
<comment type="pathway">
    <text evidence="3">Metabolic intermediate biosynthesis; 1-deoxy-D-xylulose 5-phosphate biosynthesis; 1-deoxy-D-xylulose 5-phosphate from D-glyceraldehyde 3-phosphate and pyruvate: step 1/1.</text>
</comment>
<dbReference type="SMART" id="SM00861">
    <property type="entry name" value="Transket_pyr"/>
    <property type="match status" value="1"/>
</dbReference>
<dbReference type="GO" id="GO:0016114">
    <property type="term" value="P:terpenoid biosynthetic process"/>
    <property type="evidence" value="ECO:0007669"/>
    <property type="project" value="InterPro"/>
</dbReference>
<comment type="cofactor">
    <cofactor evidence="1">
        <name>Mg(2+)</name>
        <dbReference type="ChEBI" id="CHEBI:18420"/>
    </cofactor>
</comment>
<keyword evidence="12" id="KW-0414">Isoprene biosynthesis</keyword>
<dbReference type="InterPro" id="IPR020826">
    <property type="entry name" value="Transketolase_BS"/>
</dbReference>
<comment type="caution">
    <text evidence="14">The sequence shown here is derived from an EMBL/GenBank/DDBJ whole genome shotgun (WGS) entry which is preliminary data.</text>
</comment>
<comment type="cofactor">
    <cofactor evidence="2">
        <name>thiamine diphosphate</name>
        <dbReference type="ChEBI" id="CHEBI:58937"/>
    </cofactor>
</comment>
<evidence type="ECO:0000256" key="3">
    <source>
        <dbReference type="ARBA" id="ARBA00004980"/>
    </source>
</evidence>
<dbReference type="PROSITE" id="PS00802">
    <property type="entry name" value="TRANSKETOLASE_2"/>
    <property type="match status" value="1"/>
</dbReference>
<dbReference type="AlphaFoldDB" id="A0A0F9SDN3"/>
<keyword evidence="9" id="KW-0460">Magnesium</keyword>
<dbReference type="SUPFAM" id="SSF52922">
    <property type="entry name" value="TK C-terminal domain-like"/>
    <property type="match status" value="1"/>
</dbReference>
<gene>
    <name evidence="14" type="ORF">LCGC14_0484430</name>
</gene>
<name>A0A0F9SDN3_9ZZZZ</name>
<evidence type="ECO:0000256" key="12">
    <source>
        <dbReference type="ARBA" id="ARBA00023229"/>
    </source>
</evidence>
<evidence type="ECO:0000313" key="14">
    <source>
        <dbReference type="EMBL" id="KKN65134.1"/>
    </source>
</evidence>
<dbReference type="EC" id="2.2.1.7" evidence="6"/>
<dbReference type="PROSITE" id="PS00801">
    <property type="entry name" value="TRANSKETOLASE_1"/>
    <property type="match status" value="1"/>
</dbReference>
<dbReference type="GO" id="GO:0008661">
    <property type="term" value="F:1-deoxy-D-xylulose-5-phosphate synthase activity"/>
    <property type="evidence" value="ECO:0007669"/>
    <property type="project" value="UniProtKB-EC"/>
</dbReference>
<evidence type="ECO:0000256" key="10">
    <source>
        <dbReference type="ARBA" id="ARBA00022977"/>
    </source>
</evidence>
<dbReference type="Gene3D" id="3.40.50.970">
    <property type="match status" value="2"/>
</dbReference>
<dbReference type="EMBL" id="LAZR01000533">
    <property type="protein sequence ID" value="KKN65134.1"/>
    <property type="molecule type" value="Genomic_DNA"/>
</dbReference>
<keyword evidence="8" id="KW-0479">Metal-binding</keyword>
<dbReference type="HAMAP" id="MF_00315">
    <property type="entry name" value="DXP_synth"/>
    <property type="match status" value="1"/>
</dbReference>
<comment type="subunit">
    <text evidence="5">Homodimer.</text>
</comment>
<accession>A0A0F9SDN3</accession>
<dbReference type="Pfam" id="PF02779">
    <property type="entry name" value="Transket_pyr"/>
    <property type="match status" value="1"/>
</dbReference>
<feature type="domain" description="Transketolase-like pyrimidine-binding" evidence="13">
    <location>
        <begin position="315"/>
        <end position="479"/>
    </location>
</feature>
<dbReference type="UniPathway" id="UPA00064">
    <property type="reaction ID" value="UER00091"/>
</dbReference>
<dbReference type="CDD" id="cd07033">
    <property type="entry name" value="TPP_PYR_DXS_TK_like"/>
    <property type="match status" value="1"/>
</dbReference>
<evidence type="ECO:0000256" key="2">
    <source>
        <dbReference type="ARBA" id="ARBA00001964"/>
    </source>
</evidence>
<dbReference type="InterPro" id="IPR033248">
    <property type="entry name" value="Transketolase_C"/>
</dbReference>
<evidence type="ECO:0000256" key="8">
    <source>
        <dbReference type="ARBA" id="ARBA00022723"/>
    </source>
</evidence>
<evidence type="ECO:0000256" key="9">
    <source>
        <dbReference type="ARBA" id="ARBA00022842"/>
    </source>
</evidence>
<keyword evidence="7" id="KW-0808">Transferase</keyword>
<evidence type="ECO:0000256" key="7">
    <source>
        <dbReference type="ARBA" id="ARBA00022679"/>
    </source>
</evidence>
<evidence type="ECO:0000256" key="5">
    <source>
        <dbReference type="ARBA" id="ARBA00011738"/>
    </source>
</evidence>
<proteinExistence type="inferred from homology"/>
<keyword evidence="11" id="KW-0786">Thiamine pyrophosphate</keyword>
<dbReference type="InterPro" id="IPR009014">
    <property type="entry name" value="Transketo_C/PFOR_II"/>
</dbReference>
<dbReference type="InterPro" id="IPR005475">
    <property type="entry name" value="Transketolase-like_Pyr-bd"/>
</dbReference>
<dbReference type="Pfam" id="PF13292">
    <property type="entry name" value="DXP_synthase_N"/>
    <property type="match status" value="1"/>
</dbReference>
<dbReference type="Pfam" id="PF02780">
    <property type="entry name" value="Transketolase_C"/>
    <property type="match status" value="1"/>
</dbReference>
<dbReference type="PANTHER" id="PTHR43322:SF5">
    <property type="entry name" value="1-DEOXY-D-XYLULOSE-5-PHOSPHATE SYNTHASE, CHLOROPLASTIC"/>
    <property type="match status" value="1"/>
</dbReference>
<evidence type="ECO:0000256" key="4">
    <source>
        <dbReference type="ARBA" id="ARBA00011081"/>
    </source>
</evidence>
<dbReference type="Gene3D" id="3.40.50.920">
    <property type="match status" value="1"/>
</dbReference>
<reference evidence="14" key="1">
    <citation type="journal article" date="2015" name="Nature">
        <title>Complex archaea that bridge the gap between prokaryotes and eukaryotes.</title>
        <authorList>
            <person name="Spang A."/>
            <person name="Saw J.H."/>
            <person name="Jorgensen S.L."/>
            <person name="Zaremba-Niedzwiedzka K."/>
            <person name="Martijn J."/>
            <person name="Lind A.E."/>
            <person name="van Eijk R."/>
            <person name="Schleper C."/>
            <person name="Guy L."/>
            <person name="Ettema T.J."/>
        </authorList>
    </citation>
    <scope>NUCLEOTIDE SEQUENCE</scope>
</reference>
<dbReference type="FunFam" id="3.40.50.920:FF:000002">
    <property type="entry name" value="1-deoxy-D-xylulose-5-phosphate synthase"/>
    <property type="match status" value="1"/>
</dbReference>
<dbReference type="SUPFAM" id="SSF52518">
    <property type="entry name" value="Thiamin diphosphate-binding fold (THDP-binding)"/>
    <property type="match status" value="2"/>
</dbReference>
<dbReference type="NCBIfam" id="NF003933">
    <property type="entry name" value="PRK05444.2-2"/>
    <property type="match status" value="1"/>
</dbReference>
<protein>
    <recommendedName>
        <fullName evidence="6">1-deoxy-D-xylulose-5-phosphate synthase</fullName>
        <ecNumber evidence="6">2.2.1.7</ecNumber>
    </recommendedName>
</protein>
<dbReference type="GO" id="GO:0009228">
    <property type="term" value="P:thiamine biosynthetic process"/>
    <property type="evidence" value="ECO:0007669"/>
    <property type="project" value="UniProtKB-KW"/>
</dbReference>
<keyword evidence="10" id="KW-0784">Thiamine biosynthesis</keyword>
<dbReference type="InterPro" id="IPR049557">
    <property type="entry name" value="Transketolase_CS"/>
</dbReference>
<organism evidence="14">
    <name type="scientific">marine sediment metagenome</name>
    <dbReference type="NCBI Taxonomy" id="412755"/>
    <lineage>
        <taxon>unclassified sequences</taxon>
        <taxon>metagenomes</taxon>
        <taxon>ecological metagenomes</taxon>
    </lineage>
</organism>
<dbReference type="InterPro" id="IPR029061">
    <property type="entry name" value="THDP-binding"/>
</dbReference>
<dbReference type="InterPro" id="IPR005477">
    <property type="entry name" value="Dxylulose-5-P_synthase"/>
</dbReference>
<dbReference type="FunFam" id="3.40.50.970:FF:000005">
    <property type="entry name" value="1-deoxy-D-xylulose-5-phosphate synthase"/>
    <property type="match status" value="1"/>
</dbReference>
<evidence type="ECO:0000256" key="6">
    <source>
        <dbReference type="ARBA" id="ARBA00013150"/>
    </source>
</evidence>
<evidence type="ECO:0000259" key="13">
    <source>
        <dbReference type="SMART" id="SM00861"/>
    </source>
</evidence>
<dbReference type="CDD" id="cd02007">
    <property type="entry name" value="TPP_DXS"/>
    <property type="match status" value="1"/>
</dbReference>